<evidence type="ECO:0000256" key="9">
    <source>
        <dbReference type="ARBA" id="ARBA00023136"/>
    </source>
</evidence>
<evidence type="ECO:0000313" key="17">
    <source>
        <dbReference type="Proteomes" id="UP000079169"/>
    </source>
</evidence>
<evidence type="ECO:0000256" key="8">
    <source>
        <dbReference type="ARBA" id="ARBA00023098"/>
    </source>
</evidence>
<feature type="transmembrane region" description="Helical" evidence="14">
    <location>
        <begin position="647"/>
        <end position="663"/>
    </location>
</feature>
<organism evidence="17 18">
    <name type="scientific">Diaphorina citri</name>
    <name type="common">Asian citrus psyllid</name>
    <dbReference type="NCBI Taxonomy" id="121845"/>
    <lineage>
        <taxon>Eukaryota</taxon>
        <taxon>Metazoa</taxon>
        <taxon>Ecdysozoa</taxon>
        <taxon>Arthropoda</taxon>
        <taxon>Hexapoda</taxon>
        <taxon>Insecta</taxon>
        <taxon>Pterygota</taxon>
        <taxon>Neoptera</taxon>
        <taxon>Paraneoptera</taxon>
        <taxon>Hemiptera</taxon>
        <taxon>Sternorrhyncha</taxon>
        <taxon>Psylloidea</taxon>
        <taxon>Psyllidae</taxon>
        <taxon>Diaphorininae</taxon>
        <taxon>Diaphorina</taxon>
    </lineage>
</organism>
<evidence type="ECO:0000256" key="1">
    <source>
        <dbReference type="ARBA" id="ARBA00001962"/>
    </source>
</evidence>
<feature type="domain" description="Alkylglycerol monooxygenase C-terminal" evidence="16">
    <location>
        <begin position="526"/>
        <end position="577"/>
    </location>
</feature>
<dbReference type="RefSeq" id="XP_026681802.1">
    <property type="nucleotide sequence ID" value="XM_026826001.1"/>
</dbReference>
<protein>
    <recommendedName>
        <fullName evidence="12">Alkylglycerol monooxygenase</fullName>
        <ecNumber evidence="11">1.14.16.5</ecNumber>
    </recommendedName>
</protein>
<dbReference type="InterPro" id="IPR056853">
    <property type="entry name" value="AGMP_C"/>
</dbReference>
<keyword evidence="3 14" id="KW-0812">Transmembrane</keyword>
<evidence type="ECO:0000256" key="5">
    <source>
        <dbReference type="ARBA" id="ARBA00022989"/>
    </source>
</evidence>
<feature type="transmembrane region" description="Helical" evidence="14">
    <location>
        <begin position="168"/>
        <end position="186"/>
    </location>
</feature>
<dbReference type="STRING" id="121845.A0A3Q0IZX6"/>
<keyword evidence="6" id="KW-0560">Oxidoreductase</keyword>
<evidence type="ECO:0000256" key="13">
    <source>
        <dbReference type="ARBA" id="ARBA00047556"/>
    </source>
</evidence>
<evidence type="ECO:0000256" key="14">
    <source>
        <dbReference type="SAM" id="Phobius"/>
    </source>
</evidence>
<keyword evidence="8" id="KW-0443">Lipid metabolism</keyword>
<evidence type="ECO:0000256" key="11">
    <source>
        <dbReference type="ARBA" id="ARBA00039026"/>
    </source>
</evidence>
<proteinExistence type="inferred from homology"/>
<dbReference type="InterPro" id="IPR051689">
    <property type="entry name" value="Sterol_desaturase/TMEM195"/>
</dbReference>
<gene>
    <name evidence="18" type="primary">LOC103512570</name>
</gene>
<dbReference type="GO" id="GO:0006643">
    <property type="term" value="P:membrane lipid metabolic process"/>
    <property type="evidence" value="ECO:0007669"/>
    <property type="project" value="TreeGrafter"/>
</dbReference>
<evidence type="ECO:0000256" key="10">
    <source>
        <dbReference type="ARBA" id="ARBA00038190"/>
    </source>
</evidence>
<comment type="similarity">
    <text evidence="10">Belongs to the sterol desaturase family. TMEM195 subfamily.</text>
</comment>
<keyword evidence="4" id="KW-0256">Endoplasmic reticulum</keyword>
<dbReference type="PANTHER" id="PTHR21624:SF1">
    <property type="entry name" value="ALKYLGLYCEROL MONOOXYGENASE"/>
    <property type="match status" value="1"/>
</dbReference>
<evidence type="ECO:0000256" key="6">
    <source>
        <dbReference type="ARBA" id="ARBA00023002"/>
    </source>
</evidence>
<evidence type="ECO:0000256" key="2">
    <source>
        <dbReference type="ARBA" id="ARBA00004477"/>
    </source>
</evidence>
<comment type="catalytic activity">
    <reaction evidence="13">
        <text>1-O-(1,2-saturated-alkyl)-sn-glycerol + (6R)-L-erythro-5,6,7,8-tetrahydrobiopterin + O2 = a 1-(1-hydroxyalkyl)-sn-glycerol + (6R)-L-erythro-6,7-dihydrobiopterin + H2O</text>
        <dbReference type="Rhea" id="RHEA:36255"/>
        <dbReference type="ChEBI" id="CHEBI:15377"/>
        <dbReference type="ChEBI" id="CHEBI:15379"/>
        <dbReference type="ChEBI" id="CHEBI:43120"/>
        <dbReference type="ChEBI" id="CHEBI:59560"/>
        <dbReference type="ChEBI" id="CHEBI:73418"/>
        <dbReference type="ChEBI" id="CHEBI:83957"/>
        <dbReference type="EC" id="1.14.16.5"/>
    </reaction>
</comment>
<feature type="domain" description="Alkylglycerol monooxygenase C-terminal" evidence="16">
    <location>
        <begin position="594"/>
        <end position="664"/>
    </location>
</feature>
<dbReference type="AlphaFoldDB" id="A0A3Q0IZX6"/>
<dbReference type="Pfam" id="PF04116">
    <property type="entry name" value="FA_hydroxylase"/>
    <property type="match status" value="1"/>
</dbReference>
<evidence type="ECO:0000256" key="3">
    <source>
        <dbReference type="ARBA" id="ARBA00022692"/>
    </source>
</evidence>
<name>A0A3Q0IZX6_DIACI</name>
<evidence type="ECO:0000259" key="16">
    <source>
        <dbReference type="Pfam" id="PF24858"/>
    </source>
</evidence>
<feature type="transmembrane region" description="Helical" evidence="14">
    <location>
        <begin position="669"/>
        <end position="690"/>
    </location>
</feature>
<feature type="transmembrane region" description="Helical" evidence="14">
    <location>
        <begin position="515"/>
        <end position="541"/>
    </location>
</feature>
<dbReference type="Pfam" id="PF24858">
    <property type="entry name" value="AGMP_C"/>
    <property type="match status" value="2"/>
</dbReference>
<keyword evidence="9 14" id="KW-0472">Membrane</keyword>
<feature type="transmembrane region" description="Helical" evidence="14">
    <location>
        <begin position="619"/>
        <end position="642"/>
    </location>
</feature>
<evidence type="ECO:0000313" key="18">
    <source>
        <dbReference type="RefSeq" id="XP_026681802.1"/>
    </source>
</evidence>
<reference evidence="18" key="1">
    <citation type="submission" date="2025-08" db="UniProtKB">
        <authorList>
            <consortium name="RefSeq"/>
        </authorList>
    </citation>
    <scope>IDENTIFICATION</scope>
</reference>
<dbReference type="InterPro" id="IPR006694">
    <property type="entry name" value="Fatty_acid_hydroxylase"/>
</dbReference>
<keyword evidence="17" id="KW-1185">Reference proteome</keyword>
<keyword evidence="5 14" id="KW-1133">Transmembrane helix</keyword>
<sequence length="702" mass="81771">MNGTNSSLEVELTNPVNILKGFANFFYLANPEEFMYKDVHRIPNILHQSWPYFLTLIALENIVLWIQKKPLVRLNDGITSLSHAIILESGRILSRGAEHWAYFYVYDNFRIADLPWNCIYTWYAAAILVDFCYYWVHRAAHEVHFLWAQHQVHHSSEDYNLTIGLRQSVFYGWSSFVFYLPMALFIPPTQYMIHQYFSYLYQFWIHTETIDNLGPLEWIFNTPKHHRFHHGSNLSCLDKNYGGVLIIWDRLFGTFAESKPNLEIIYGLVYNMPSFNPVFLQVSKYLPKKKKNRSNLSCLDKNYGGVLIIWDRLFGTFAESKPNLEIIYGLVYNMPSFNPVFLQMVMKVVDGVAVVTERVVLDDYGGELGQVLEQTGRGEVTGVGEQLVKAEGERDEVHEHDGRCQDVDCRSAAQDVPHLFNCSAHPTPLWTNPVAAATFLDLEDEYPNIKHQSPLRTCRLIQTSSHGQLCLIQWCPKFQQKAHEDTAHQNAKHAEFELDLPASLKENVRVQKRIILQYVVIFAMLCYVMFLVHFIIVVLGFQQLVLVHMELSPLSVIIFISYILFSLTSIGLVFDNNRLVQKREKYDVKLPLWLNIYLLVHFIIVVLGFQQLVLVHMELSPLSVIIFISYILFSLTSIGLVFDNNRYSCVIESIRCLMFLLYVEQYEIQYLHTFIIFYMASFLFWFIYCLRILNVQIKSKVT</sequence>
<feature type="transmembrane region" description="Helical" evidence="14">
    <location>
        <begin position="553"/>
        <end position="574"/>
    </location>
</feature>
<feature type="transmembrane region" description="Helical" evidence="14">
    <location>
        <begin position="119"/>
        <end position="136"/>
    </location>
</feature>
<evidence type="ECO:0000256" key="12">
    <source>
        <dbReference type="ARBA" id="ARBA00040992"/>
    </source>
</evidence>
<feature type="transmembrane region" description="Helical" evidence="14">
    <location>
        <begin position="594"/>
        <end position="613"/>
    </location>
</feature>
<dbReference type="PANTHER" id="PTHR21624">
    <property type="entry name" value="STEROL DESATURASE-RELATED PROTEIN"/>
    <property type="match status" value="1"/>
</dbReference>
<dbReference type="GO" id="GO:0005506">
    <property type="term" value="F:iron ion binding"/>
    <property type="evidence" value="ECO:0007669"/>
    <property type="project" value="InterPro"/>
</dbReference>
<accession>A0A3Q0IZX6</accession>
<dbReference type="Proteomes" id="UP000079169">
    <property type="component" value="Unplaced"/>
</dbReference>
<dbReference type="GO" id="GO:0005789">
    <property type="term" value="C:endoplasmic reticulum membrane"/>
    <property type="evidence" value="ECO:0007669"/>
    <property type="project" value="UniProtKB-SubCell"/>
</dbReference>
<dbReference type="GO" id="GO:0008610">
    <property type="term" value="P:lipid biosynthetic process"/>
    <property type="evidence" value="ECO:0007669"/>
    <property type="project" value="InterPro"/>
</dbReference>
<evidence type="ECO:0000259" key="15">
    <source>
        <dbReference type="Pfam" id="PF04116"/>
    </source>
</evidence>
<comment type="subcellular location">
    <subcellularLocation>
        <location evidence="2">Endoplasmic reticulum membrane</location>
        <topology evidence="2">Multi-pass membrane protein</topology>
    </subcellularLocation>
</comment>
<keyword evidence="7" id="KW-0408">Iron</keyword>
<dbReference type="KEGG" id="dci:103512570"/>
<dbReference type="GO" id="GO:0050479">
    <property type="term" value="F:glyceryl-ether monooxygenase activity"/>
    <property type="evidence" value="ECO:0007669"/>
    <property type="project" value="UniProtKB-EC"/>
</dbReference>
<feature type="domain" description="Fatty acid hydroxylase" evidence="15">
    <location>
        <begin position="123"/>
        <end position="254"/>
    </location>
</feature>
<dbReference type="GeneID" id="103512570"/>
<evidence type="ECO:0000256" key="4">
    <source>
        <dbReference type="ARBA" id="ARBA00022824"/>
    </source>
</evidence>
<comment type="cofactor">
    <cofactor evidence="1">
        <name>Fe cation</name>
        <dbReference type="ChEBI" id="CHEBI:24875"/>
    </cofactor>
</comment>
<dbReference type="PaxDb" id="121845-A0A3Q0IZX6"/>
<evidence type="ECO:0000256" key="7">
    <source>
        <dbReference type="ARBA" id="ARBA00023004"/>
    </source>
</evidence>
<dbReference type="EC" id="1.14.16.5" evidence="11"/>